<evidence type="ECO:0000313" key="3">
    <source>
        <dbReference type="Proteomes" id="UP000604046"/>
    </source>
</evidence>
<comment type="caution">
    <text evidence="2">The sequence shown here is derived from an EMBL/GenBank/DDBJ whole genome shotgun (WGS) entry which is preliminary data.</text>
</comment>
<dbReference type="PANTHER" id="PTHR22895:SF0">
    <property type="entry name" value="ARMADILLO REPEAT-CONTAINING PROTEIN 6"/>
    <property type="match status" value="1"/>
</dbReference>
<name>A0A812TR70_9DINO</name>
<accession>A0A812TR70</accession>
<organism evidence="2 3">
    <name type="scientific">Symbiodinium natans</name>
    <dbReference type="NCBI Taxonomy" id="878477"/>
    <lineage>
        <taxon>Eukaryota</taxon>
        <taxon>Sar</taxon>
        <taxon>Alveolata</taxon>
        <taxon>Dinophyceae</taxon>
        <taxon>Suessiales</taxon>
        <taxon>Symbiodiniaceae</taxon>
        <taxon>Symbiodinium</taxon>
    </lineage>
</organism>
<proteinExistence type="predicted"/>
<keyword evidence="3" id="KW-1185">Reference proteome</keyword>
<dbReference type="PANTHER" id="PTHR22895">
    <property type="entry name" value="ARMADILLO REPEAT-CONTAINING PROTEIN 6"/>
    <property type="match status" value="1"/>
</dbReference>
<gene>
    <name evidence="2" type="ORF">SNAT2548_LOCUS30567</name>
</gene>
<evidence type="ECO:0000313" key="2">
    <source>
        <dbReference type="EMBL" id="CAE7544845.1"/>
    </source>
</evidence>
<sequence>MPRIHAVQRFKSELSSWTVDKLVTEADRDLPDGDRVIFASCLLGRSRSVSSVSALEIMRSLRTLLSKRVVGWPSDSAWDCWGTGLRMEFPDEDSESGNGETGGSSSLRLSDRGVLRLLVRLMELFPLSRELQQQGCYLLSVFDGSAELPQCCTLVLVAMETFPDAARLQKNGCRAIGSLWLSESHRQRLLSLGAVQAISAAMEKHPESLTLQRIAIDVFHCLFSRGAREGQPQWDASQEVAAMSSLLWAAEKHLGRPPLQFLTWYAIHEALDRPRSMLSFLESGGMVMAFRTLTKYSSDAACDGWIGLRVSALAAVCLACADAEGQRHVQECHAELLLETLENETCHGVIKICGAALAGLATEAGWARWLARRKAAAGIVRAMHEAVLRAGGAESELACRKVGCAALAALSRFGLDSESSLLMLQFVLRSMTVRPEHFAIQFCGVSVLTHLSLADVQKASALGACDAVVAAMRAHEGEDMQIHGCRALATLCAHAPNKAVLAQCQVVPLFMDSLARLPASSPFQKEARKLLRTLSQDADAQLHSRELRLVSLLS</sequence>
<dbReference type="InterPro" id="IPR016024">
    <property type="entry name" value="ARM-type_fold"/>
</dbReference>
<dbReference type="Gene3D" id="1.25.10.10">
    <property type="entry name" value="Leucine-rich Repeat Variant"/>
    <property type="match status" value="2"/>
</dbReference>
<dbReference type="Proteomes" id="UP000604046">
    <property type="component" value="Unassembled WGS sequence"/>
</dbReference>
<dbReference type="InterPro" id="IPR011989">
    <property type="entry name" value="ARM-like"/>
</dbReference>
<dbReference type="SUPFAM" id="SSF48371">
    <property type="entry name" value="ARM repeat"/>
    <property type="match status" value="1"/>
</dbReference>
<evidence type="ECO:0000256" key="1">
    <source>
        <dbReference type="ARBA" id="ARBA00022737"/>
    </source>
</evidence>
<keyword evidence="1" id="KW-0677">Repeat</keyword>
<protein>
    <submittedName>
        <fullName evidence="2">Uncharacterized protein</fullName>
    </submittedName>
</protein>
<dbReference type="AlphaFoldDB" id="A0A812TR70"/>
<reference evidence="2" key="1">
    <citation type="submission" date="2021-02" db="EMBL/GenBank/DDBJ databases">
        <authorList>
            <person name="Dougan E. K."/>
            <person name="Rhodes N."/>
            <person name="Thang M."/>
            <person name="Chan C."/>
        </authorList>
    </citation>
    <scope>NUCLEOTIDE SEQUENCE</scope>
</reference>
<dbReference type="EMBL" id="CAJNDS010002612">
    <property type="protein sequence ID" value="CAE7544845.1"/>
    <property type="molecule type" value="Genomic_DNA"/>
</dbReference>